<dbReference type="KEGG" id="csl:COCSUDRAFT_39740"/>
<proteinExistence type="predicted"/>
<organism evidence="2 3">
    <name type="scientific">Coccomyxa subellipsoidea (strain C-169)</name>
    <name type="common">Green microalga</name>
    <dbReference type="NCBI Taxonomy" id="574566"/>
    <lineage>
        <taxon>Eukaryota</taxon>
        <taxon>Viridiplantae</taxon>
        <taxon>Chlorophyta</taxon>
        <taxon>core chlorophytes</taxon>
        <taxon>Trebouxiophyceae</taxon>
        <taxon>Trebouxiophyceae incertae sedis</taxon>
        <taxon>Coccomyxaceae</taxon>
        <taxon>Coccomyxa</taxon>
        <taxon>Coccomyxa subellipsoidea</taxon>
    </lineage>
</organism>
<dbReference type="RefSeq" id="XP_005651274.1">
    <property type="nucleotide sequence ID" value="XM_005651217.1"/>
</dbReference>
<evidence type="ECO:0000313" key="3">
    <source>
        <dbReference type="Proteomes" id="UP000007264"/>
    </source>
</evidence>
<dbReference type="AlphaFoldDB" id="I0Z7W1"/>
<dbReference type="CDD" id="cd14820">
    <property type="entry name" value="TRAX"/>
    <property type="match status" value="1"/>
</dbReference>
<protein>
    <submittedName>
        <fullName evidence="2">Translin</fullName>
    </submittedName>
</protein>
<dbReference type="STRING" id="574566.I0Z7W1"/>
<comment type="caution">
    <text evidence="2">The sequence shown here is derived from an EMBL/GenBank/DDBJ whole genome shotgun (WGS) entry which is preliminary data.</text>
</comment>
<evidence type="ECO:0000313" key="2">
    <source>
        <dbReference type="EMBL" id="EIE26730.1"/>
    </source>
</evidence>
<dbReference type="EMBL" id="AGSI01000002">
    <property type="protein sequence ID" value="EIE26730.1"/>
    <property type="molecule type" value="Genomic_DNA"/>
</dbReference>
<feature type="region of interest" description="Disordered" evidence="1">
    <location>
        <begin position="170"/>
        <end position="193"/>
    </location>
</feature>
<gene>
    <name evidence="2" type="ORF">COCSUDRAFT_39740</name>
</gene>
<accession>I0Z7W1</accession>
<dbReference type="GO" id="GO:0043565">
    <property type="term" value="F:sequence-specific DNA binding"/>
    <property type="evidence" value="ECO:0007669"/>
    <property type="project" value="InterPro"/>
</dbReference>
<dbReference type="Pfam" id="PF01997">
    <property type="entry name" value="Translin"/>
    <property type="match status" value="1"/>
</dbReference>
<name>I0Z7W1_COCSC</name>
<dbReference type="SUPFAM" id="SSF74784">
    <property type="entry name" value="Translin"/>
    <property type="match status" value="1"/>
</dbReference>
<dbReference type="GeneID" id="17044740"/>
<dbReference type="InterPro" id="IPR002848">
    <property type="entry name" value="Translin_fam"/>
</dbReference>
<keyword evidence="3" id="KW-1185">Reference proteome</keyword>
<dbReference type="eggNOG" id="ENOG502S6RA">
    <property type="taxonomic scope" value="Eukaryota"/>
</dbReference>
<dbReference type="Proteomes" id="UP000007264">
    <property type="component" value="Unassembled WGS sequence"/>
</dbReference>
<dbReference type="OrthoDB" id="829at2759"/>
<dbReference type="PANTHER" id="PTHR10741">
    <property type="entry name" value="TRANSLIN AND TRANSLIN ASSOCIATED PROTEIN X"/>
    <property type="match status" value="1"/>
</dbReference>
<evidence type="ECO:0000256" key="1">
    <source>
        <dbReference type="SAM" id="MobiDB-lite"/>
    </source>
</evidence>
<dbReference type="Gene3D" id="1.20.58.2140">
    <property type="match status" value="1"/>
</dbReference>
<dbReference type="InterPro" id="IPR036081">
    <property type="entry name" value="Translin_sf"/>
</dbReference>
<sequence length="193" mass="21682">MRADIQKLAKQAIFAAHRSDLEKSLSQTAEAEHIAGQLLPLVQSMPDLRHGSFSSAMEEYAEAKIFQAFLEHGRVIPSKELPIVERDEYLGGVLDFTGELNRYAIAKATVRDIDEVKRCRGIAEALMGEFLQFDLRNGSIRKKYDSLKYTVKKLENTLYELSLAEAGFKPEMEADEAPQQQRDATTDEPGMAD</sequence>
<reference evidence="2 3" key="1">
    <citation type="journal article" date="2012" name="Genome Biol.">
        <title>The genome of the polar eukaryotic microalga coccomyxa subellipsoidea reveals traits of cold adaptation.</title>
        <authorList>
            <person name="Blanc G."/>
            <person name="Agarkova I."/>
            <person name="Grimwood J."/>
            <person name="Kuo A."/>
            <person name="Brueggeman A."/>
            <person name="Dunigan D."/>
            <person name="Gurnon J."/>
            <person name="Ladunga I."/>
            <person name="Lindquist E."/>
            <person name="Lucas S."/>
            <person name="Pangilinan J."/>
            <person name="Proschold T."/>
            <person name="Salamov A."/>
            <person name="Schmutz J."/>
            <person name="Weeks D."/>
            <person name="Yamada T."/>
            <person name="Claverie J.M."/>
            <person name="Grigoriev I."/>
            <person name="Van Etten J."/>
            <person name="Lomsadze A."/>
            <person name="Borodovsky M."/>
        </authorList>
    </citation>
    <scope>NUCLEOTIDE SEQUENCE [LARGE SCALE GENOMIC DNA]</scope>
    <source>
        <strain evidence="2 3">C-169</strain>
    </source>
</reference>